<gene>
    <name evidence="2" type="ORF">DID88_002738</name>
</gene>
<evidence type="ECO:0000313" key="3">
    <source>
        <dbReference type="Proteomes" id="UP000249056"/>
    </source>
</evidence>
<evidence type="ECO:0000256" key="1">
    <source>
        <dbReference type="SAM" id="MobiDB-lite"/>
    </source>
</evidence>
<feature type="compositionally biased region" description="Acidic residues" evidence="1">
    <location>
        <begin position="19"/>
        <end position="60"/>
    </location>
</feature>
<feature type="region of interest" description="Disordered" evidence="1">
    <location>
        <begin position="1"/>
        <end position="190"/>
    </location>
</feature>
<reference evidence="2 3" key="1">
    <citation type="submission" date="2018-06" db="EMBL/GenBank/DDBJ databases">
        <title>Genome Sequence of the Brown Rot Fungal Pathogen Monilinia fructigena.</title>
        <authorList>
            <person name="Landi L."/>
            <person name="De Miccolis Angelini R.M."/>
            <person name="Pollastro S."/>
            <person name="Abate D."/>
            <person name="Faretra F."/>
            <person name="Romanazzi G."/>
        </authorList>
    </citation>
    <scope>NUCLEOTIDE SEQUENCE [LARGE SCALE GENOMIC DNA]</scope>
    <source>
        <strain evidence="2 3">Mfrg269</strain>
    </source>
</reference>
<name>A0A395IN09_9HELO</name>
<proteinExistence type="predicted"/>
<dbReference type="EMBL" id="QKRW01000029">
    <property type="protein sequence ID" value="RAL61670.1"/>
    <property type="molecule type" value="Genomic_DNA"/>
</dbReference>
<dbReference type="Proteomes" id="UP000249056">
    <property type="component" value="Unassembled WGS sequence"/>
</dbReference>
<dbReference type="OrthoDB" id="20886at2759"/>
<feature type="compositionally biased region" description="Basic and acidic residues" evidence="1">
    <location>
        <begin position="145"/>
        <end position="156"/>
    </location>
</feature>
<keyword evidence="3" id="KW-1185">Reference proteome</keyword>
<feature type="compositionally biased region" description="Acidic residues" evidence="1">
    <location>
        <begin position="122"/>
        <end position="135"/>
    </location>
</feature>
<feature type="compositionally biased region" description="Basic and acidic residues" evidence="1">
    <location>
        <begin position="74"/>
        <end position="83"/>
    </location>
</feature>
<feature type="compositionally biased region" description="Basic and acidic residues" evidence="1">
    <location>
        <begin position="1"/>
        <end position="11"/>
    </location>
</feature>
<accession>A0A395IN09</accession>
<evidence type="ECO:0000313" key="2">
    <source>
        <dbReference type="EMBL" id="RAL61670.1"/>
    </source>
</evidence>
<protein>
    <submittedName>
        <fullName evidence="2">Uncharacterized protein</fullName>
    </submittedName>
</protein>
<dbReference type="AlphaFoldDB" id="A0A395IN09"/>
<comment type="caution">
    <text evidence="2">The sequence shown here is derived from an EMBL/GenBank/DDBJ whole genome shotgun (WGS) entry which is preliminary data.</text>
</comment>
<sequence length="190" mass="20816">MSGKVQTDKVVDSIIPDEASVDDDELSDVDLEEDDGSSSLSEFEDRDAEQEHEDDAEASDELSNPSENDDSEAETERLEESPQKSRAQKNVVLNSHNGADSYGRSPSKLRNQTIMADKADKPDEDEADHLSDEEVSVINDSPKSSVHDDTELDHDPATTSTSLEHFSGEGKRATSTSEPDSRKRKAINHG</sequence>
<organism evidence="2 3">
    <name type="scientific">Monilinia fructigena</name>
    <dbReference type="NCBI Taxonomy" id="38457"/>
    <lineage>
        <taxon>Eukaryota</taxon>
        <taxon>Fungi</taxon>
        <taxon>Dikarya</taxon>
        <taxon>Ascomycota</taxon>
        <taxon>Pezizomycotina</taxon>
        <taxon>Leotiomycetes</taxon>
        <taxon>Helotiales</taxon>
        <taxon>Sclerotiniaceae</taxon>
        <taxon>Monilinia</taxon>
    </lineage>
</organism>